<dbReference type="EMBL" id="SJPY01000001">
    <property type="protein sequence ID" value="TWU45726.1"/>
    <property type="molecule type" value="Genomic_DNA"/>
</dbReference>
<reference evidence="2 3" key="1">
    <citation type="submission" date="2019-02" db="EMBL/GenBank/DDBJ databases">
        <title>Deep-cultivation of Planctomycetes and their phenomic and genomic characterization uncovers novel biology.</title>
        <authorList>
            <person name="Wiegand S."/>
            <person name="Jogler M."/>
            <person name="Boedeker C."/>
            <person name="Pinto D."/>
            <person name="Vollmers J."/>
            <person name="Rivas-Marin E."/>
            <person name="Kohn T."/>
            <person name="Peeters S.H."/>
            <person name="Heuer A."/>
            <person name="Rast P."/>
            <person name="Oberbeckmann S."/>
            <person name="Bunk B."/>
            <person name="Jeske O."/>
            <person name="Meyerdierks A."/>
            <person name="Storesund J.E."/>
            <person name="Kallscheuer N."/>
            <person name="Luecker S."/>
            <person name="Lage O.M."/>
            <person name="Pohl T."/>
            <person name="Merkel B.J."/>
            <person name="Hornburger P."/>
            <person name="Mueller R.-W."/>
            <person name="Bruemmer F."/>
            <person name="Labrenz M."/>
            <person name="Spormann A.M."/>
            <person name="Op Den Camp H."/>
            <person name="Overmann J."/>
            <person name="Amann R."/>
            <person name="Jetten M.S.M."/>
            <person name="Mascher T."/>
            <person name="Medema M.H."/>
            <person name="Devos D.P."/>
            <person name="Kaster A.-K."/>
            <person name="Ovreas L."/>
            <person name="Rohde M."/>
            <person name="Galperin M.Y."/>
            <person name="Jogler C."/>
        </authorList>
    </citation>
    <scope>NUCLEOTIDE SEQUENCE [LARGE SCALE GENOMIC DNA]</scope>
    <source>
        <strain evidence="2 3">Q31b</strain>
    </source>
</reference>
<feature type="transmembrane region" description="Helical" evidence="1">
    <location>
        <begin position="131"/>
        <end position="153"/>
    </location>
</feature>
<keyword evidence="1" id="KW-1133">Transmembrane helix</keyword>
<organism evidence="2 3">
    <name type="scientific">Novipirellula aureliae</name>
    <dbReference type="NCBI Taxonomy" id="2527966"/>
    <lineage>
        <taxon>Bacteria</taxon>
        <taxon>Pseudomonadati</taxon>
        <taxon>Planctomycetota</taxon>
        <taxon>Planctomycetia</taxon>
        <taxon>Pirellulales</taxon>
        <taxon>Pirellulaceae</taxon>
        <taxon>Novipirellula</taxon>
    </lineage>
</organism>
<dbReference type="RefSeq" id="WP_146598378.1">
    <property type="nucleotide sequence ID" value="NZ_SJPY01000001.1"/>
</dbReference>
<name>A0A5C6EDR6_9BACT</name>
<comment type="caution">
    <text evidence="2">The sequence shown here is derived from an EMBL/GenBank/DDBJ whole genome shotgun (WGS) entry which is preliminary data.</text>
</comment>
<feature type="transmembrane region" description="Helical" evidence="1">
    <location>
        <begin position="38"/>
        <end position="60"/>
    </location>
</feature>
<dbReference type="OrthoDB" id="276766at2"/>
<feature type="transmembrane region" description="Helical" evidence="1">
    <location>
        <begin position="92"/>
        <end position="119"/>
    </location>
</feature>
<keyword evidence="3" id="KW-1185">Reference proteome</keyword>
<keyword evidence="1" id="KW-0812">Transmembrane</keyword>
<keyword evidence="1" id="KW-0472">Membrane</keyword>
<gene>
    <name evidence="2" type="ORF">Q31b_09020</name>
</gene>
<evidence type="ECO:0000256" key="1">
    <source>
        <dbReference type="SAM" id="Phobius"/>
    </source>
</evidence>
<proteinExistence type="predicted"/>
<evidence type="ECO:0000313" key="2">
    <source>
        <dbReference type="EMBL" id="TWU45726.1"/>
    </source>
</evidence>
<dbReference type="AlphaFoldDB" id="A0A5C6EDR6"/>
<dbReference type="Proteomes" id="UP000315471">
    <property type="component" value="Unassembled WGS sequence"/>
</dbReference>
<protein>
    <submittedName>
        <fullName evidence="2">Uncharacterized protein</fullName>
    </submittedName>
</protein>
<evidence type="ECO:0000313" key="3">
    <source>
        <dbReference type="Proteomes" id="UP000315471"/>
    </source>
</evidence>
<accession>A0A5C6EDR6</accession>
<sequence length="218" mass="23606">MNDPANASPSGNPYVQARMAGSPDTAVVRPTGVTVISVLAILAGVVGLFGSLMIGIQLLVGDKLMTMMNQGGPFEEAQAEMQQDINAVMARFLIPSVLIGVTGLLLAVLYLSGGVGLILRKRWSRVLMRRTLLFAIVFECLRNAVYGLMQLQIAPINEAYMRKLAEKQGGGEMVAQFTSIAAVVGIVFFLAWALVKVGLITWAYRYLRKPIVVEYIDG</sequence>
<feature type="transmembrane region" description="Helical" evidence="1">
    <location>
        <begin position="173"/>
        <end position="195"/>
    </location>
</feature>